<dbReference type="AlphaFoldDB" id="A0A7J0GK97"/>
<comment type="caution">
    <text evidence="1">The sequence shown here is derived from an EMBL/GenBank/DDBJ whole genome shotgun (WGS) entry which is preliminary data.</text>
</comment>
<gene>
    <name evidence="1" type="ORF">Acr_22g0006030</name>
</gene>
<dbReference type="EMBL" id="BJWL01000022">
    <property type="protein sequence ID" value="GFZ11205.1"/>
    <property type="molecule type" value="Genomic_DNA"/>
</dbReference>
<organism evidence="1 2">
    <name type="scientific">Actinidia rufa</name>
    <dbReference type="NCBI Taxonomy" id="165716"/>
    <lineage>
        <taxon>Eukaryota</taxon>
        <taxon>Viridiplantae</taxon>
        <taxon>Streptophyta</taxon>
        <taxon>Embryophyta</taxon>
        <taxon>Tracheophyta</taxon>
        <taxon>Spermatophyta</taxon>
        <taxon>Magnoliopsida</taxon>
        <taxon>eudicotyledons</taxon>
        <taxon>Gunneridae</taxon>
        <taxon>Pentapetalae</taxon>
        <taxon>asterids</taxon>
        <taxon>Ericales</taxon>
        <taxon>Actinidiaceae</taxon>
        <taxon>Actinidia</taxon>
    </lineage>
</organism>
<reference evidence="1 2" key="1">
    <citation type="submission" date="2019-07" db="EMBL/GenBank/DDBJ databases">
        <title>De Novo Assembly of kiwifruit Actinidia rufa.</title>
        <authorList>
            <person name="Sugita-Konishi S."/>
            <person name="Sato K."/>
            <person name="Mori E."/>
            <person name="Abe Y."/>
            <person name="Kisaki G."/>
            <person name="Hamano K."/>
            <person name="Suezawa K."/>
            <person name="Otani M."/>
            <person name="Fukuda T."/>
            <person name="Manabe T."/>
            <person name="Gomi K."/>
            <person name="Tabuchi M."/>
            <person name="Akimitsu K."/>
            <person name="Kataoka I."/>
        </authorList>
    </citation>
    <scope>NUCLEOTIDE SEQUENCE [LARGE SCALE GENOMIC DNA]</scope>
    <source>
        <strain evidence="2">cv. Fuchu</strain>
    </source>
</reference>
<protein>
    <submittedName>
        <fullName evidence="1">Uncharacterized protein</fullName>
    </submittedName>
</protein>
<name>A0A7J0GK97_9ERIC</name>
<sequence length="121" mass="13459">MTHGEHFNGRSLPEVEEVRAQAALERERGWQWRVTLVGEDEPRDERENIGFYVCCRNGSRMIGDCLSISIHSGGRGRRPAHMVRVEASSLVDRSEVDNASPRIRLWGLYLGVAEALIGGGG</sequence>
<keyword evidence="2" id="KW-1185">Reference proteome</keyword>
<evidence type="ECO:0000313" key="1">
    <source>
        <dbReference type="EMBL" id="GFZ11205.1"/>
    </source>
</evidence>
<proteinExistence type="predicted"/>
<evidence type="ECO:0000313" key="2">
    <source>
        <dbReference type="Proteomes" id="UP000585474"/>
    </source>
</evidence>
<dbReference type="Proteomes" id="UP000585474">
    <property type="component" value="Unassembled WGS sequence"/>
</dbReference>
<accession>A0A7J0GK97</accession>